<name>A0A0F5FYM2_9HYPH</name>
<dbReference type="PATRIC" id="fig|443610.3.peg.3047"/>
<proteinExistence type="predicted"/>
<comment type="caution">
    <text evidence="1">The sequence shown here is derived from an EMBL/GenBank/DDBJ whole genome shotgun (WGS) entry which is preliminary data.</text>
</comment>
<gene>
    <name evidence="1" type="ORF">VE25_02845</name>
</gene>
<organism evidence="1 2">
    <name type="scientific">Devosia geojensis</name>
    <dbReference type="NCBI Taxonomy" id="443610"/>
    <lineage>
        <taxon>Bacteria</taxon>
        <taxon>Pseudomonadati</taxon>
        <taxon>Pseudomonadota</taxon>
        <taxon>Alphaproteobacteria</taxon>
        <taxon>Hyphomicrobiales</taxon>
        <taxon>Devosiaceae</taxon>
        <taxon>Devosia</taxon>
    </lineage>
</organism>
<dbReference type="Proteomes" id="UP000033632">
    <property type="component" value="Unassembled WGS sequence"/>
</dbReference>
<accession>A0A0F5FYM2</accession>
<dbReference type="EMBL" id="JZEX01000042">
    <property type="protein sequence ID" value="KKB13282.1"/>
    <property type="molecule type" value="Genomic_DNA"/>
</dbReference>
<keyword evidence="2" id="KW-1185">Reference proteome</keyword>
<evidence type="ECO:0000313" key="2">
    <source>
        <dbReference type="Proteomes" id="UP000033632"/>
    </source>
</evidence>
<evidence type="ECO:0008006" key="3">
    <source>
        <dbReference type="Google" id="ProtNLM"/>
    </source>
</evidence>
<sequence>MRPAEAGSSGQLDAERSKRADRLAAMALRNDDAGLLVEAVIEYRQLISMGAGGIERAGIEHNLGVAMCLIGQRETDPAQAAAAFELARRHLESALLVRTRADAPQAWALTQANLAIVHLSNHRLTGDPAEAMAGHVALDGAQEIFRQMGKGYWTSWIASIRAHLLKAGDRRRVLR</sequence>
<dbReference type="AlphaFoldDB" id="A0A0F5FYM2"/>
<protein>
    <recommendedName>
        <fullName evidence="3">MalT-like TPR region domain-containing protein</fullName>
    </recommendedName>
</protein>
<reference evidence="1 2" key="1">
    <citation type="submission" date="2015-03" db="EMBL/GenBank/DDBJ databases">
        <authorList>
            <person name="Hassan Y.I."/>
            <person name="Lepp D."/>
            <person name="Li X.-Z."/>
            <person name="Zhou T."/>
        </authorList>
    </citation>
    <scope>NUCLEOTIDE SEQUENCE [LARGE SCALE GENOMIC DNA]</scope>
    <source>
        <strain evidence="1 2">BD-c194</strain>
    </source>
</reference>
<evidence type="ECO:0000313" key="1">
    <source>
        <dbReference type="EMBL" id="KKB13282.1"/>
    </source>
</evidence>